<comment type="subcellular location">
    <subcellularLocation>
        <location evidence="1">Membrane</location>
    </subcellularLocation>
</comment>
<feature type="compositionally biased region" description="Polar residues" evidence="5">
    <location>
        <begin position="951"/>
        <end position="982"/>
    </location>
</feature>
<evidence type="ECO:0000256" key="4">
    <source>
        <dbReference type="PROSITE-ProRule" id="PRU00284"/>
    </source>
</evidence>
<dbReference type="FunFam" id="1.10.287.950:FF:000001">
    <property type="entry name" value="Methyl-accepting chemotaxis sensory transducer"/>
    <property type="match status" value="1"/>
</dbReference>
<dbReference type="SMART" id="SM00304">
    <property type="entry name" value="HAMP"/>
    <property type="match status" value="2"/>
</dbReference>
<dbReference type="Gene3D" id="3.30.450.20">
    <property type="entry name" value="PAS domain"/>
    <property type="match status" value="1"/>
</dbReference>
<dbReference type="InterPro" id="IPR051310">
    <property type="entry name" value="MCP_chemotaxis"/>
</dbReference>
<dbReference type="EMBL" id="BMFJ01000001">
    <property type="protein sequence ID" value="GGE23741.1"/>
    <property type="molecule type" value="Genomic_DNA"/>
</dbReference>
<dbReference type="PANTHER" id="PTHR43531:SF11">
    <property type="entry name" value="METHYL-ACCEPTING CHEMOTAXIS PROTEIN 3"/>
    <property type="match status" value="1"/>
</dbReference>
<dbReference type="InterPro" id="IPR003660">
    <property type="entry name" value="HAMP_dom"/>
</dbReference>
<evidence type="ECO:0000313" key="8">
    <source>
        <dbReference type="EMBL" id="GGE23741.1"/>
    </source>
</evidence>
<keyword evidence="9" id="KW-1185">Reference proteome</keyword>
<evidence type="ECO:0000256" key="3">
    <source>
        <dbReference type="ARBA" id="ARBA00029447"/>
    </source>
</evidence>
<proteinExistence type="inferred from homology"/>
<gene>
    <name evidence="8" type="ORF">GCM10011360_10390</name>
</gene>
<dbReference type="AlphaFoldDB" id="A0A917A4Y5"/>
<dbReference type="Gene3D" id="1.10.287.950">
    <property type="entry name" value="Methyl-accepting chemotaxis protein"/>
    <property type="match status" value="1"/>
</dbReference>
<comment type="caution">
    <text evidence="8">The sequence shown here is derived from an EMBL/GenBank/DDBJ whole genome shotgun (WGS) entry which is preliminary data.</text>
</comment>
<protein>
    <recommendedName>
        <fullName evidence="10">Methyl-accepting chemotaxis protein</fullName>
    </recommendedName>
</protein>
<evidence type="ECO:0000256" key="2">
    <source>
        <dbReference type="ARBA" id="ARBA00022500"/>
    </source>
</evidence>
<dbReference type="PRINTS" id="PR00260">
    <property type="entry name" value="CHEMTRNSDUCR"/>
</dbReference>
<dbReference type="GO" id="GO:0006935">
    <property type="term" value="P:chemotaxis"/>
    <property type="evidence" value="ECO:0007669"/>
    <property type="project" value="UniProtKB-KW"/>
</dbReference>
<dbReference type="Proteomes" id="UP000612855">
    <property type="component" value="Unassembled WGS sequence"/>
</dbReference>
<name>A0A917A4Y5_9RHOB</name>
<evidence type="ECO:0000256" key="1">
    <source>
        <dbReference type="ARBA" id="ARBA00004370"/>
    </source>
</evidence>
<dbReference type="PROSITE" id="PS50111">
    <property type="entry name" value="CHEMOTAXIS_TRANSDUC_2"/>
    <property type="match status" value="1"/>
</dbReference>
<evidence type="ECO:0000259" key="7">
    <source>
        <dbReference type="PROSITE" id="PS50885"/>
    </source>
</evidence>
<dbReference type="SUPFAM" id="SSF103190">
    <property type="entry name" value="Sensory domain-like"/>
    <property type="match status" value="1"/>
</dbReference>
<evidence type="ECO:0008006" key="10">
    <source>
        <dbReference type="Google" id="ProtNLM"/>
    </source>
</evidence>
<dbReference type="GO" id="GO:0004888">
    <property type="term" value="F:transmembrane signaling receptor activity"/>
    <property type="evidence" value="ECO:0007669"/>
    <property type="project" value="InterPro"/>
</dbReference>
<dbReference type="PANTHER" id="PTHR43531">
    <property type="entry name" value="PROTEIN ICFG"/>
    <property type="match status" value="1"/>
</dbReference>
<feature type="domain" description="HAMP" evidence="7">
    <location>
        <begin position="638"/>
        <end position="690"/>
    </location>
</feature>
<dbReference type="RefSeq" id="WP_188476603.1">
    <property type="nucleotide sequence ID" value="NZ_BMFJ01000001.1"/>
</dbReference>
<feature type="region of interest" description="Disordered" evidence="5">
    <location>
        <begin position="945"/>
        <end position="982"/>
    </location>
</feature>
<evidence type="ECO:0000313" key="9">
    <source>
        <dbReference type="Proteomes" id="UP000612855"/>
    </source>
</evidence>
<accession>A0A917A4Y5</accession>
<keyword evidence="4" id="KW-0807">Transducer</keyword>
<dbReference type="PROSITE" id="PS50885">
    <property type="entry name" value="HAMP"/>
    <property type="match status" value="2"/>
</dbReference>
<dbReference type="GO" id="GO:0016020">
    <property type="term" value="C:membrane"/>
    <property type="evidence" value="ECO:0007669"/>
    <property type="project" value="UniProtKB-SubCell"/>
</dbReference>
<dbReference type="InterPro" id="IPR029151">
    <property type="entry name" value="Sensor-like_sf"/>
</dbReference>
<dbReference type="Pfam" id="PF00015">
    <property type="entry name" value="MCPsignal"/>
    <property type="match status" value="1"/>
</dbReference>
<dbReference type="CDD" id="cd11386">
    <property type="entry name" value="MCP_signal"/>
    <property type="match status" value="1"/>
</dbReference>
<reference evidence="9" key="1">
    <citation type="journal article" date="2019" name="Int. J. Syst. Evol. Microbiol.">
        <title>The Global Catalogue of Microorganisms (GCM) 10K type strain sequencing project: providing services to taxonomists for standard genome sequencing and annotation.</title>
        <authorList>
            <consortium name="The Broad Institute Genomics Platform"/>
            <consortium name="The Broad Institute Genome Sequencing Center for Infectious Disease"/>
            <person name="Wu L."/>
            <person name="Ma J."/>
        </authorList>
    </citation>
    <scope>NUCLEOTIDE SEQUENCE [LARGE SCALE GENOMIC DNA]</scope>
    <source>
        <strain evidence="9">CGMCC 1.12664</strain>
    </source>
</reference>
<feature type="domain" description="Methyl-accepting transducer" evidence="6">
    <location>
        <begin position="695"/>
        <end position="924"/>
    </location>
</feature>
<evidence type="ECO:0000259" key="6">
    <source>
        <dbReference type="PROSITE" id="PS50111"/>
    </source>
</evidence>
<keyword evidence="2" id="KW-0145">Chemotaxis</keyword>
<feature type="domain" description="HAMP" evidence="7">
    <location>
        <begin position="330"/>
        <end position="383"/>
    </location>
</feature>
<organism evidence="8 9">
    <name type="scientific">Primorskyibacter flagellatus</name>
    <dbReference type="NCBI Taxonomy" id="1387277"/>
    <lineage>
        <taxon>Bacteria</taxon>
        <taxon>Pseudomonadati</taxon>
        <taxon>Pseudomonadota</taxon>
        <taxon>Alphaproteobacteria</taxon>
        <taxon>Rhodobacterales</taxon>
        <taxon>Roseobacteraceae</taxon>
        <taxon>Primorskyibacter</taxon>
    </lineage>
</organism>
<dbReference type="GO" id="GO:0007165">
    <property type="term" value="P:signal transduction"/>
    <property type="evidence" value="ECO:0007669"/>
    <property type="project" value="UniProtKB-KW"/>
</dbReference>
<dbReference type="SMART" id="SM00283">
    <property type="entry name" value="MA"/>
    <property type="match status" value="1"/>
</dbReference>
<evidence type="ECO:0000256" key="5">
    <source>
        <dbReference type="SAM" id="MobiDB-lite"/>
    </source>
</evidence>
<comment type="similarity">
    <text evidence="3">Belongs to the methyl-accepting chemotaxis (MCP) protein family.</text>
</comment>
<dbReference type="InterPro" id="IPR004090">
    <property type="entry name" value="Chemotax_Me-accpt_rcpt"/>
</dbReference>
<dbReference type="SUPFAM" id="SSF58104">
    <property type="entry name" value="Methyl-accepting chemotaxis protein (MCP) signaling domain"/>
    <property type="match status" value="1"/>
</dbReference>
<dbReference type="InterPro" id="IPR004089">
    <property type="entry name" value="MCPsignal_dom"/>
</dbReference>
<sequence>MIRLGFALKMVLALVLLSATALSVMGVLTYRDARTRLTEDGRAALLRLAVVDATEVAGVAKRAEGDLAFYAGTGPVLTALRDFDAGWQLMPDAGALAKARAAPETAPARASRYLRAVRVHDAVLRDLARRSRFSDISLFDRTGTQVFSTGSGTALIASDPSVMAVLEGDVRSVVVSDFDAGNDGMIARMAAPIRDGTGEVIGVLGAGFPVVLLEEALARLASSDGRMVAHLLSRDGGMVTAQGPGVPAVLTSEDLSLASAGESRTVTLDRAEPTLAGVAPARFFGRTWLAVVEQSERSLTEPARNLARGSALRGAALLAAITLAACLLGRHLVAPVRAHTDGLEALRKGEYDAPSPGQGEVGVMGRMATAMEELRRTLLRARDDHSVGQSRGAALQATSAALMMTDAEFNIVYLNPSLVRLLEDRAEDLRTVMDGTDPRSLIGENMDRFHRMPAMVCARLSDPANLPLTTDIPTGSALIQLKVDAIAQADGTTSGLVIEWSDVTDLRRNQAVLHAIETNHAKAEFDLGGQLVRCNDPFRTACAAKGINVAGLSLRRDVQGWNDGRDGAAIGEEVASGVAWTGKVRIGPANDPVVLAGGMFPVLNRARQPTGAVFIGTDETVAERSLIAAQTRRAEMEEAQTRVVDALRVGLTAISSGDLTRRLTREFSEEYDQLRLDYNASADNLTDAMRAIAEETVSMRLETAEIVNASDDLARRTESQALTLQDTAASLDALTLSVAETAKSTARASTLVGEARARAETSGRIVESAEKAMSEIATSSGEVVKIVGVIEDIAFQTNLLALNAGVEAARAGEAGRGFAVVATEVRGLAQRCSNAAAEIGTLIGRSSQHVAQGVDLVSETGEALNSIVTAISEVSAFIESLARAGDEQSQGLMQVNAAVTRIDQATQQNAAMFEETTSAAHALASRAESLTVSIGRFDIGDVDGTWESGKSPASSQLGRTGSLRNSTVASVEQLNSLSGTSR</sequence>